<gene>
    <name evidence="1" type="ORF">OBBRIDRAFT_707920</name>
</gene>
<reference evidence="1 2" key="1">
    <citation type="submission" date="2016-07" db="EMBL/GenBank/DDBJ databases">
        <title>Draft genome of the white-rot fungus Obba rivulosa 3A-2.</title>
        <authorList>
            <consortium name="DOE Joint Genome Institute"/>
            <person name="Miettinen O."/>
            <person name="Riley R."/>
            <person name="Acob R."/>
            <person name="Barry K."/>
            <person name="Cullen D."/>
            <person name="De Vries R."/>
            <person name="Hainaut M."/>
            <person name="Hatakka A."/>
            <person name="Henrissat B."/>
            <person name="Hilden K."/>
            <person name="Kuo R."/>
            <person name="Labutti K."/>
            <person name="Lipzen A."/>
            <person name="Makela M.R."/>
            <person name="Sandor L."/>
            <person name="Spatafora J.W."/>
            <person name="Grigoriev I.V."/>
            <person name="Hibbett D.S."/>
        </authorList>
    </citation>
    <scope>NUCLEOTIDE SEQUENCE [LARGE SCALE GENOMIC DNA]</scope>
    <source>
        <strain evidence="1 2">3A-2</strain>
    </source>
</reference>
<protein>
    <submittedName>
        <fullName evidence="1">Uncharacterized protein</fullName>
    </submittedName>
</protein>
<dbReference type="EMBL" id="KV722349">
    <property type="protein sequence ID" value="OCH93944.1"/>
    <property type="molecule type" value="Genomic_DNA"/>
</dbReference>
<sequence length="121" mass="13563">FTQRSNPWKPECIEAVLRAVTIGDNLNEDQWMQVHNLIAEFADCFALSVSEVLPVKDAVHTLNIPEGATFTKKVHQRPLTPPQKAYLHKKIDELLATNIVEHCDPSLVKCVSPITLAQKAH</sequence>
<feature type="non-terminal residue" evidence="1">
    <location>
        <position position="1"/>
    </location>
</feature>
<dbReference type="OrthoDB" id="3363652at2759"/>
<dbReference type="AlphaFoldDB" id="A0A8E2DQQ8"/>
<keyword evidence="2" id="KW-1185">Reference proteome</keyword>
<dbReference type="Proteomes" id="UP000250043">
    <property type="component" value="Unassembled WGS sequence"/>
</dbReference>
<proteinExistence type="predicted"/>
<accession>A0A8E2DQQ8</accession>
<evidence type="ECO:0000313" key="2">
    <source>
        <dbReference type="Proteomes" id="UP000250043"/>
    </source>
</evidence>
<feature type="non-terminal residue" evidence="1">
    <location>
        <position position="121"/>
    </location>
</feature>
<organism evidence="1 2">
    <name type="scientific">Obba rivulosa</name>
    <dbReference type="NCBI Taxonomy" id="1052685"/>
    <lineage>
        <taxon>Eukaryota</taxon>
        <taxon>Fungi</taxon>
        <taxon>Dikarya</taxon>
        <taxon>Basidiomycota</taxon>
        <taxon>Agaricomycotina</taxon>
        <taxon>Agaricomycetes</taxon>
        <taxon>Polyporales</taxon>
        <taxon>Gelatoporiaceae</taxon>
        <taxon>Obba</taxon>
    </lineage>
</organism>
<evidence type="ECO:0000313" key="1">
    <source>
        <dbReference type="EMBL" id="OCH93944.1"/>
    </source>
</evidence>
<name>A0A8E2DQQ8_9APHY</name>